<dbReference type="GO" id="GO:0005506">
    <property type="term" value="F:iron ion binding"/>
    <property type="evidence" value="ECO:0007669"/>
    <property type="project" value="InterPro"/>
</dbReference>
<evidence type="ECO:0000256" key="11">
    <source>
        <dbReference type="ARBA" id="ARBA00023136"/>
    </source>
</evidence>
<dbReference type="AlphaFoldDB" id="A0A2P5DHP2"/>
<keyword evidence="10" id="KW-0503">Monooxygenase</keyword>
<dbReference type="EC" id="1.14.14.91" evidence="13"/>
<sequence>MDLLLFEKTFLALVFATAIAIAVSVSKLRGKRFKLPPVGNNLNHHDLAELLKKYGDVSVLRMGQHRLMVVSSSKLAKEVLVTKGVEFGSRT</sequence>
<keyword evidence="11 20" id="KW-0472">Membrane</keyword>
<dbReference type="GO" id="GO:0009808">
    <property type="term" value="P:lignin metabolic process"/>
    <property type="evidence" value="ECO:0007669"/>
    <property type="project" value="TreeGrafter"/>
</dbReference>
<accession>A0A2P5DHP2</accession>
<dbReference type="PANTHER" id="PTHR47948">
    <property type="entry name" value="TRANS-CINNAMATE 4-MONOOXYGENASE"/>
    <property type="match status" value="1"/>
</dbReference>
<dbReference type="SUPFAM" id="SSF48264">
    <property type="entry name" value="Cytochrome P450"/>
    <property type="match status" value="1"/>
</dbReference>
<keyword evidence="7 20" id="KW-1133">Transmembrane helix</keyword>
<keyword evidence="5 20" id="KW-0812">Transmembrane</keyword>
<comment type="caution">
    <text evidence="21">The sequence shown here is derived from an EMBL/GenBank/DDBJ whole genome shotgun (WGS) entry which is preliminary data.</text>
</comment>
<evidence type="ECO:0000256" key="17">
    <source>
        <dbReference type="ARBA" id="ARBA00042998"/>
    </source>
</evidence>
<keyword evidence="6" id="KW-0479">Metal-binding</keyword>
<evidence type="ECO:0000313" key="21">
    <source>
        <dbReference type="EMBL" id="PON72842.1"/>
    </source>
</evidence>
<dbReference type="PRINTS" id="PR00463">
    <property type="entry name" value="EP450I"/>
</dbReference>
<evidence type="ECO:0000256" key="15">
    <source>
        <dbReference type="ARBA" id="ARBA00041322"/>
    </source>
</evidence>
<comment type="similarity">
    <text evidence="3">Belongs to the cytochrome P450 family.</text>
</comment>
<evidence type="ECO:0000256" key="13">
    <source>
        <dbReference type="ARBA" id="ARBA00038946"/>
    </source>
</evidence>
<name>A0A2P5DHP2_PARAD</name>
<evidence type="ECO:0000256" key="10">
    <source>
        <dbReference type="ARBA" id="ARBA00023033"/>
    </source>
</evidence>
<dbReference type="STRING" id="3476.A0A2P5DHP2"/>
<evidence type="ECO:0000256" key="9">
    <source>
        <dbReference type="ARBA" id="ARBA00023004"/>
    </source>
</evidence>
<evidence type="ECO:0000256" key="3">
    <source>
        <dbReference type="ARBA" id="ARBA00010617"/>
    </source>
</evidence>
<keyword evidence="22" id="KW-1185">Reference proteome</keyword>
<evidence type="ECO:0000256" key="20">
    <source>
        <dbReference type="SAM" id="Phobius"/>
    </source>
</evidence>
<comment type="subcellular location">
    <subcellularLocation>
        <location evidence="2">Membrane</location>
        <topology evidence="2">Single-pass membrane protein</topology>
    </subcellularLocation>
</comment>
<dbReference type="Gene3D" id="1.10.630.10">
    <property type="entry name" value="Cytochrome P450"/>
    <property type="match status" value="1"/>
</dbReference>
<proteinExistence type="inferred from homology"/>
<comment type="pathway">
    <text evidence="12">Phenylpropanoid metabolism; trans-4-coumarate biosynthesis; trans-4-coumarate from trans-cinnamate: step 1/1.</text>
</comment>
<dbReference type="InterPro" id="IPR001128">
    <property type="entry name" value="Cyt_P450"/>
</dbReference>
<dbReference type="PANTHER" id="PTHR47948:SF4">
    <property type="entry name" value="TRANS-CINNAMATE 4-MONOOXYGENASE"/>
    <property type="match status" value="1"/>
</dbReference>
<evidence type="ECO:0000313" key="22">
    <source>
        <dbReference type="Proteomes" id="UP000237105"/>
    </source>
</evidence>
<keyword evidence="4" id="KW-0349">Heme</keyword>
<dbReference type="OrthoDB" id="781648at2759"/>
<dbReference type="GO" id="GO:0020037">
    <property type="term" value="F:heme binding"/>
    <property type="evidence" value="ECO:0007669"/>
    <property type="project" value="InterPro"/>
</dbReference>
<feature type="transmembrane region" description="Helical" evidence="20">
    <location>
        <begin position="6"/>
        <end position="25"/>
    </location>
</feature>
<evidence type="ECO:0000256" key="19">
    <source>
        <dbReference type="ARBA" id="ARBA00048198"/>
    </source>
</evidence>
<dbReference type="EMBL" id="JXTB01000037">
    <property type="protein sequence ID" value="PON72842.1"/>
    <property type="molecule type" value="Genomic_DNA"/>
</dbReference>
<evidence type="ECO:0000256" key="4">
    <source>
        <dbReference type="ARBA" id="ARBA00022617"/>
    </source>
</evidence>
<comment type="cofactor">
    <cofactor evidence="1">
        <name>heme</name>
        <dbReference type="ChEBI" id="CHEBI:30413"/>
    </cofactor>
</comment>
<evidence type="ECO:0000256" key="6">
    <source>
        <dbReference type="ARBA" id="ARBA00022723"/>
    </source>
</evidence>
<dbReference type="GO" id="GO:0016020">
    <property type="term" value="C:membrane"/>
    <property type="evidence" value="ECO:0007669"/>
    <property type="project" value="UniProtKB-SubCell"/>
</dbReference>
<evidence type="ECO:0000256" key="5">
    <source>
        <dbReference type="ARBA" id="ARBA00022692"/>
    </source>
</evidence>
<gene>
    <name evidence="21" type="ORF">PanWU01x14_063110</name>
</gene>
<evidence type="ECO:0000256" key="2">
    <source>
        <dbReference type="ARBA" id="ARBA00004167"/>
    </source>
</evidence>
<keyword evidence="8" id="KW-0560">Oxidoreductase</keyword>
<reference evidence="22" key="1">
    <citation type="submission" date="2016-06" db="EMBL/GenBank/DDBJ databases">
        <title>Parallel loss of symbiosis genes in relatives of nitrogen-fixing non-legume Parasponia.</title>
        <authorList>
            <person name="Van Velzen R."/>
            <person name="Holmer R."/>
            <person name="Bu F."/>
            <person name="Rutten L."/>
            <person name="Van Zeijl A."/>
            <person name="Liu W."/>
            <person name="Santuari L."/>
            <person name="Cao Q."/>
            <person name="Sharma T."/>
            <person name="Shen D."/>
            <person name="Roswanjaya Y."/>
            <person name="Wardhani T."/>
            <person name="Kalhor M.S."/>
            <person name="Jansen J."/>
            <person name="Van den Hoogen J."/>
            <person name="Gungor B."/>
            <person name="Hartog M."/>
            <person name="Hontelez J."/>
            <person name="Verver J."/>
            <person name="Yang W.-C."/>
            <person name="Schijlen E."/>
            <person name="Repin R."/>
            <person name="Schilthuizen M."/>
            <person name="Schranz E."/>
            <person name="Heidstra R."/>
            <person name="Miyata K."/>
            <person name="Fedorova E."/>
            <person name="Kohlen W."/>
            <person name="Bisseling T."/>
            <person name="Smit S."/>
            <person name="Geurts R."/>
        </authorList>
    </citation>
    <scope>NUCLEOTIDE SEQUENCE [LARGE SCALE GENOMIC DNA]</scope>
    <source>
        <strain evidence="22">cv. WU1-14</strain>
    </source>
</reference>
<evidence type="ECO:0000256" key="7">
    <source>
        <dbReference type="ARBA" id="ARBA00022989"/>
    </source>
</evidence>
<dbReference type="InterPro" id="IPR002401">
    <property type="entry name" value="Cyt_P450_E_grp-I"/>
</dbReference>
<evidence type="ECO:0000256" key="1">
    <source>
        <dbReference type="ARBA" id="ARBA00001971"/>
    </source>
</evidence>
<comment type="function">
    <text evidence="18">Catalyzes the first oxidative step of the phenylpropanoid pathway in higher plants by transforming trans-cinnamate into p-coumarate. The compounds formed by this pathway are essential components for lignification, pollination, and defense against ultraviolet light, predators and pathogens.</text>
</comment>
<dbReference type="GO" id="GO:0016710">
    <property type="term" value="F:trans-cinnamate 4-monooxygenase activity"/>
    <property type="evidence" value="ECO:0007669"/>
    <property type="project" value="UniProtKB-EC"/>
</dbReference>
<dbReference type="InterPro" id="IPR036396">
    <property type="entry name" value="Cyt_P450_sf"/>
</dbReference>
<dbReference type="Pfam" id="PF00067">
    <property type="entry name" value="p450"/>
    <property type="match status" value="1"/>
</dbReference>
<evidence type="ECO:0000256" key="8">
    <source>
        <dbReference type="ARBA" id="ARBA00023002"/>
    </source>
</evidence>
<comment type="catalytic activity">
    <reaction evidence="19">
        <text>(E)-cinnamate + reduced [NADPH--hemoprotein reductase] + O2 = (E)-4-coumarate + oxidized [NADPH--hemoprotein reductase] + H2O + H(+)</text>
        <dbReference type="Rhea" id="RHEA:10608"/>
        <dbReference type="Rhea" id="RHEA-COMP:11964"/>
        <dbReference type="Rhea" id="RHEA-COMP:11965"/>
        <dbReference type="ChEBI" id="CHEBI:12876"/>
        <dbReference type="ChEBI" id="CHEBI:15377"/>
        <dbReference type="ChEBI" id="CHEBI:15378"/>
        <dbReference type="ChEBI" id="CHEBI:15379"/>
        <dbReference type="ChEBI" id="CHEBI:15669"/>
        <dbReference type="ChEBI" id="CHEBI:57618"/>
        <dbReference type="ChEBI" id="CHEBI:58210"/>
        <dbReference type="EC" id="1.14.14.91"/>
    </reaction>
</comment>
<protein>
    <recommendedName>
        <fullName evidence="14">Trans-cinnamate 4-monooxygenase</fullName>
        <ecNumber evidence="13">1.14.14.91</ecNumber>
    </recommendedName>
    <alternativeName>
        <fullName evidence="15">Cinnamic acid 4-hydroxylase</fullName>
    </alternativeName>
    <alternativeName>
        <fullName evidence="17">Cytochrome P450 73</fullName>
    </alternativeName>
    <alternativeName>
        <fullName evidence="16">Cytochrome P450C4H</fullName>
    </alternativeName>
</protein>
<evidence type="ECO:0000256" key="18">
    <source>
        <dbReference type="ARBA" id="ARBA00045946"/>
    </source>
</evidence>
<dbReference type="Proteomes" id="UP000237105">
    <property type="component" value="Unassembled WGS sequence"/>
</dbReference>
<evidence type="ECO:0000256" key="16">
    <source>
        <dbReference type="ARBA" id="ARBA00042815"/>
    </source>
</evidence>
<evidence type="ECO:0000256" key="14">
    <source>
        <dbReference type="ARBA" id="ARBA00040090"/>
    </source>
</evidence>
<keyword evidence="9" id="KW-0408">Iron</keyword>
<evidence type="ECO:0000256" key="12">
    <source>
        <dbReference type="ARBA" id="ARBA00037893"/>
    </source>
</evidence>
<organism evidence="21 22">
    <name type="scientific">Parasponia andersonii</name>
    <name type="common">Sponia andersonii</name>
    <dbReference type="NCBI Taxonomy" id="3476"/>
    <lineage>
        <taxon>Eukaryota</taxon>
        <taxon>Viridiplantae</taxon>
        <taxon>Streptophyta</taxon>
        <taxon>Embryophyta</taxon>
        <taxon>Tracheophyta</taxon>
        <taxon>Spermatophyta</taxon>
        <taxon>Magnoliopsida</taxon>
        <taxon>eudicotyledons</taxon>
        <taxon>Gunneridae</taxon>
        <taxon>Pentapetalae</taxon>
        <taxon>rosids</taxon>
        <taxon>fabids</taxon>
        <taxon>Rosales</taxon>
        <taxon>Cannabaceae</taxon>
        <taxon>Parasponia</taxon>
    </lineage>
</organism>